<dbReference type="Pfam" id="PF00005">
    <property type="entry name" value="ABC_tran"/>
    <property type="match status" value="1"/>
</dbReference>
<sequence length="376" mass="41302">MDRPGEYYFYTEGLTVGYHGVPLIKDIKISLKKGEILTLIGPNGAGKTTILKSIIRQLAPLGGVAVLDGRAMGDLSGKELSRKLSVVLTERIHPEMMTCRDVVSTGRYPYTGKFGVLSEEDWAVVDEAMDLVHIHELADRDYTKTSDGQKQRVMLARALCQQPDIIVLDEPTSFLDIRYKLEFLSILQNMSRTRNLSVIMSLHELDLAGRISDKIACVRGDKVDRFGTPEEIFTEGYIPKLYGMTVGTYDELTGDLELPAVEGEPKVFVIAGNGTSTAVFRRLQRERIPFAAGILWENDLDYPSARALAVRTVSVPAFQQISPGALEEAKGLIDSCDSVLCPLEPLETEAGTGMAAGLSELLAYARSSGKIRTELP</sequence>
<evidence type="ECO:0000256" key="4">
    <source>
        <dbReference type="ARBA" id="ARBA00022496"/>
    </source>
</evidence>
<gene>
    <name evidence="11" type="ORF">H8S44_12440</name>
</gene>
<name>A0A923LDD1_9FIRM</name>
<dbReference type="Proteomes" id="UP000649345">
    <property type="component" value="Unassembled WGS sequence"/>
</dbReference>
<dbReference type="GO" id="GO:0006826">
    <property type="term" value="P:iron ion transport"/>
    <property type="evidence" value="ECO:0007669"/>
    <property type="project" value="UniProtKB-KW"/>
</dbReference>
<dbReference type="InterPro" id="IPR027417">
    <property type="entry name" value="P-loop_NTPase"/>
</dbReference>
<dbReference type="AlphaFoldDB" id="A0A923LDD1"/>
<keyword evidence="9" id="KW-0472">Membrane</keyword>
<evidence type="ECO:0000256" key="3">
    <source>
        <dbReference type="ARBA" id="ARBA00022475"/>
    </source>
</evidence>
<dbReference type="InterPro" id="IPR003593">
    <property type="entry name" value="AAA+_ATPase"/>
</dbReference>
<dbReference type="EMBL" id="JACOOR010000007">
    <property type="protein sequence ID" value="MBC5660576.1"/>
    <property type="molecule type" value="Genomic_DNA"/>
</dbReference>
<keyword evidence="7" id="KW-0408">Iron</keyword>
<reference evidence="11" key="1">
    <citation type="submission" date="2020-08" db="EMBL/GenBank/DDBJ databases">
        <title>Genome public.</title>
        <authorList>
            <person name="Liu C."/>
            <person name="Sun Q."/>
        </authorList>
    </citation>
    <scope>NUCLEOTIDE SEQUENCE</scope>
    <source>
        <strain evidence="11">NSJ-68</strain>
    </source>
</reference>
<dbReference type="GO" id="GO:0005524">
    <property type="term" value="F:ATP binding"/>
    <property type="evidence" value="ECO:0007669"/>
    <property type="project" value="UniProtKB-KW"/>
</dbReference>
<dbReference type="Gene3D" id="3.40.50.300">
    <property type="entry name" value="P-loop containing nucleotide triphosphate hydrolases"/>
    <property type="match status" value="1"/>
</dbReference>
<dbReference type="RefSeq" id="WP_186873745.1">
    <property type="nucleotide sequence ID" value="NZ_JACOOR010000007.1"/>
</dbReference>
<evidence type="ECO:0000256" key="7">
    <source>
        <dbReference type="ARBA" id="ARBA00023004"/>
    </source>
</evidence>
<keyword evidence="12" id="KW-1185">Reference proteome</keyword>
<dbReference type="SMART" id="SM00382">
    <property type="entry name" value="AAA"/>
    <property type="match status" value="1"/>
</dbReference>
<evidence type="ECO:0000256" key="2">
    <source>
        <dbReference type="ARBA" id="ARBA00022448"/>
    </source>
</evidence>
<dbReference type="InterPro" id="IPR051535">
    <property type="entry name" value="Siderophore_ABC-ATPase"/>
</dbReference>
<dbReference type="InterPro" id="IPR003439">
    <property type="entry name" value="ABC_transporter-like_ATP-bd"/>
</dbReference>
<organism evidence="11 12">
    <name type="scientific">Anaerosacchariphilus hominis</name>
    <dbReference type="NCBI Taxonomy" id="2763017"/>
    <lineage>
        <taxon>Bacteria</taxon>
        <taxon>Bacillati</taxon>
        <taxon>Bacillota</taxon>
        <taxon>Clostridia</taxon>
        <taxon>Lachnospirales</taxon>
        <taxon>Lachnospiraceae</taxon>
        <taxon>Anaerosacchariphilus</taxon>
    </lineage>
</organism>
<keyword evidence="4" id="KW-0410">Iron transport</keyword>
<dbReference type="CDD" id="cd03214">
    <property type="entry name" value="ABC_Iron-Siderophores_B12_Hemin"/>
    <property type="match status" value="1"/>
</dbReference>
<keyword evidence="3" id="KW-1003">Cell membrane</keyword>
<proteinExistence type="predicted"/>
<evidence type="ECO:0000313" key="11">
    <source>
        <dbReference type="EMBL" id="MBC5660576.1"/>
    </source>
</evidence>
<dbReference type="PANTHER" id="PTHR42771">
    <property type="entry name" value="IRON(3+)-HYDROXAMATE IMPORT ATP-BINDING PROTEIN FHUC"/>
    <property type="match status" value="1"/>
</dbReference>
<keyword evidence="6 11" id="KW-0067">ATP-binding</keyword>
<dbReference type="GO" id="GO:0005886">
    <property type="term" value="C:plasma membrane"/>
    <property type="evidence" value="ECO:0007669"/>
    <property type="project" value="UniProtKB-SubCell"/>
</dbReference>
<keyword evidence="2" id="KW-0813">Transport</keyword>
<feature type="domain" description="ABC transporter" evidence="10">
    <location>
        <begin position="9"/>
        <end position="245"/>
    </location>
</feature>
<keyword evidence="8" id="KW-0406">Ion transport</keyword>
<comment type="subcellular location">
    <subcellularLocation>
        <location evidence="1">Cell membrane</location>
        <topology evidence="1">Peripheral membrane protein</topology>
    </subcellularLocation>
</comment>
<protein>
    <submittedName>
        <fullName evidence="11">ABC transporter ATP-binding protein</fullName>
    </submittedName>
</protein>
<evidence type="ECO:0000256" key="9">
    <source>
        <dbReference type="ARBA" id="ARBA00023136"/>
    </source>
</evidence>
<evidence type="ECO:0000259" key="10">
    <source>
        <dbReference type="PROSITE" id="PS50893"/>
    </source>
</evidence>
<accession>A0A923LDD1</accession>
<comment type="caution">
    <text evidence="11">The sequence shown here is derived from an EMBL/GenBank/DDBJ whole genome shotgun (WGS) entry which is preliminary data.</text>
</comment>
<evidence type="ECO:0000256" key="8">
    <source>
        <dbReference type="ARBA" id="ARBA00023065"/>
    </source>
</evidence>
<dbReference type="SUPFAM" id="SSF52540">
    <property type="entry name" value="P-loop containing nucleoside triphosphate hydrolases"/>
    <property type="match status" value="1"/>
</dbReference>
<evidence type="ECO:0000256" key="1">
    <source>
        <dbReference type="ARBA" id="ARBA00004202"/>
    </source>
</evidence>
<keyword evidence="5" id="KW-0547">Nucleotide-binding</keyword>
<dbReference type="GO" id="GO:0016887">
    <property type="term" value="F:ATP hydrolysis activity"/>
    <property type="evidence" value="ECO:0007669"/>
    <property type="project" value="InterPro"/>
</dbReference>
<dbReference type="PROSITE" id="PS50893">
    <property type="entry name" value="ABC_TRANSPORTER_2"/>
    <property type="match status" value="1"/>
</dbReference>
<evidence type="ECO:0000256" key="5">
    <source>
        <dbReference type="ARBA" id="ARBA00022741"/>
    </source>
</evidence>
<evidence type="ECO:0000313" key="12">
    <source>
        <dbReference type="Proteomes" id="UP000649345"/>
    </source>
</evidence>
<dbReference type="FunFam" id="3.40.50.300:FF:000134">
    <property type="entry name" value="Iron-enterobactin ABC transporter ATP-binding protein"/>
    <property type="match status" value="1"/>
</dbReference>
<evidence type="ECO:0000256" key="6">
    <source>
        <dbReference type="ARBA" id="ARBA00022840"/>
    </source>
</evidence>
<dbReference type="PANTHER" id="PTHR42771:SF2">
    <property type="entry name" value="IRON(3+)-HYDROXAMATE IMPORT ATP-BINDING PROTEIN FHUC"/>
    <property type="match status" value="1"/>
</dbReference>